<feature type="transmembrane region" description="Helical" evidence="1">
    <location>
        <begin position="12"/>
        <end position="38"/>
    </location>
</feature>
<dbReference type="RefSeq" id="WP_188712548.1">
    <property type="nucleotide sequence ID" value="NZ_BMHO01000001.1"/>
</dbReference>
<proteinExistence type="predicted"/>
<dbReference type="EMBL" id="BMHO01000001">
    <property type="protein sequence ID" value="GGD43119.1"/>
    <property type="molecule type" value="Genomic_DNA"/>
</dbReference>
<reference evidence="2" key="1">
    <citation type="journal article" date="2014" name="Int. J. Syst. Evol. Microbiol.">
        <title>Complete genome sequence of Corynebacterium casei LMG S-19264T (=DSM 44701T), isolated from a smear-ripened cheese.</title>
        <authorList>
            <consortium name="US DOE Joint Genome Institute (JGI-PGF)"/>
            <person name="Walter F."/>
            <person name="Albersmeier A."/>
            <person name="Kalinowski J."/>
            <person name="Ruckert C."/>
        </authorList>
    </citation>
    <scope>NUCLEOTIDE SEQUENCE</scope>
    <source>
        <strain evidence="2">CGMCC 1.15152</strain>
    </source>
</reference>
<evidence type="ECO:0000313" key="3">
    <source>
        <dbReference type="Proteomes" id="UP000633205"/>
    </source>
</evidence>
<reference evidence="2" key="2">
    <citation type="submission" date="2020-09" db="EMBL/GenBank/DDBJ databases">
        <authorList>
            <person name="Sun Q."/>
            <person name="Zhou Y."/>
        </authorList>
    </citation>
    <scope>NUCLEOTIDE SEQUENCE</scope>
    <source>
        <strain evidence="2">CGMCC 1.15152</strain>
    </source>
</reference>
<gene>
    <name evidence="2" type="ORF">GCM10010915_25310</name>
</gene>
<organism evidence="2 3">
    <name type="scientific">Microbacterium faecale</name>
    <dbReference type="NCBI Taxonomy" id="1804630"/>
    <lineage>
        <taxon>Bacteria</taxon>
        <taxon>Bacillati</taxon>
        <taxon>Actinomycetota</taxon>
        <taxon>Actinomycetes</taxon>
        <taxon>Micrococcales</taxon>
        <taxon>Microbacteriaceae</taxon>
        <taxon>Microbacterium</taxon>
    </lineage>
</organism>
<name>A0A917DIQ5_9MICO</name>
<keyword evidence="1" id="KW-0812">Transmembrane</keyword>
<keyword evidence="3" id="KW-1185">Reference proteome</keyword>
<feature type="transmembrane region" description="Helical" evidence="1">
    <location>
        <begin position="174"/>
        <end position="194"/>
    </location>
</feature>
<dbReference type="AlphaFoldDB" id="A0A917DIQ5"/>
<evidence type="ECO:0000313" key="2">
    <source>
        <dbReference type="EMBL" id="GGD43119.1"/>
    </source>
</evidence>
<feature type="transmembrane region" description="Helical" evidence="1">
    <location>
        <begin position="237"/>
        <end position="259"/>
    </location>
</feature>
<keyword evidence="1" id="KW-1133">Transmembrane helix</keyword>
<keyword evidence="1" id="KW-0472">Membrane</keyword>
<evidence type="ECO:0000256" key="1">
    <source>
        <dbReference type="SAM" id="Phobius"/>
    </source>
</evidence>
<protein>
    <submittedName>
        <fullName evidence="2">ABC transporter permease</fullName>
    </submittedName>
</protein>
<sequence>MQLIHGELIKLVTLRLALWTILLAAACGMLLTGALALIGPENATPPMPGLETVEGVEIVLSLPAVLLFVPALIGTIAVTSEYRHRTIGTTFLAAPRRGRVLGAKLIVYALLGLTYGIICSAASGVALYVGVAARGVAIPVPIGEIVVPLLQLALAATVYMVLGVSIGALARNQLVAIAIVLGYFYLLEFVLMMIPGVNSLYPILPGGATASLTSFSFLTDALAEQTSLGAASLASPVMGAFILLAYAGVAGLLAILVPLRRDLR</sequence>
<dbReference type="Proteomes" id="UP000633205">
    <property type="component" value="Unassembled WGS sequence"/>
</dbReference>
<accession>A0A917DIQ5</accession>
<comment type="caution">
    <text evidence="2">The sequence shown here is derived from an EMBL/GenBank/DDBJ whole genome shotgun (WGS) entry which is preliminary data.</text>
</comment>
<feature type="transmembrane region" description="Helical" evidence="1">
    <location>
        <begin position="145"/>
        <end position="162"/>
    </location>
</feature>
<feature type="transmembrane region" description="Helical" evidence="1">
    <location>
        <begin position="58"/>
        <end position="78"/>
    </location>
</feature>
<feature type="transmembrane region" description="Helical" evidence="1">
    <location>
        <begin position="105"/>
        <end position="133"/>
    </location>
</feature>